<keyword evidence="2" id="KW-1185">Reference proteome</keyword>
<comment type="caution">
    <text evidence="1">The sequence shown here is derived from an EMBL/GenBank/DDBJ whole genome shotgun (WGS) entry which is preliminary data.</text>
</comment>
<reference evidence="1 2" key="1">
    <citation type="submission" date="2024-01" db="EMBL/GenBank/DDBJ databases">
        <authorList>
            <person name="Allen C."/>
            <person name="Tagirdzhanova G."/>
        </authorList>
    </citation>
    <scope>NUCLEOTIDE SEQUENCE [LARGE SCALE GENOMIC DNA]</scope>
</reference>
<organism evidence="1 2">
    <name type="scientific">Sporothrix eucalyptigena</name>
    <dbReference type="NCBI Taxonomy" id="1812306"/>
    <lineage>
        <taxon>Eukaryota</taxon>
        <taxon>Fungi</taxon>
        <taxon>Dikarya</taxon>
        <taxon>Ascomycota</taxon>
        <taxon>Pezizomycotina</taxon>
        <taxon>Sordariomycetes</taxon>
        <taxon>Sordariomycetidae</taxon>
        <taxon>Ophiostomatales</taxon>
        <taxon>Ophiostomataceae</taxon>
        <taxon>Sporothrix</taxon>
    </lineage>
</organism>
<sequence>MTQIKTVEEFLISHACNDTTGWRYEEAHTLRMHSVTKEVTKEPSADARRTLERTVVAQVRSRNPTFPAPDITKDYILDWTCYAVPSSPASPASAPPLTVDGLFEHPTYRALPTREPAWCRRGSTRQIADWRPIAGDPFRDETALRGAMLQRVQQATNASWKNNTTLAIRHFGFMALDRPL</sequence>
<protein>
    <submittedName>
        <fullName evidence="1">Uncharacterized protein</fullName>
    </submittedName>
</protein>
<dbReference type="Proteomes" id="UP001642482">
    <property type="component" value="Unassembled WGS sequence"/>
</dbReference>
<gene>
    <name evidence="1" type="ORF">SEUCBS140593_006787</name>
</gene>
<evidence type="ECO:0000313" key="2">
    <source>
        <dbReference type="Proteomes" id="UP001642482"/>
    </source>
</evidence>
<evidence type="ECO:0000313" key="1">
    <source>
        <dbReference type="EMBL" id="CAK7228056.1"/>
    </source>
</evidence>
<dbReference type="EMBL" id="CAWUHD010000077">
    <property type="protein sequence ID" value="CAK7228056.1"/>
    <property type="molecule type" value="Genomic_DNA"/>
</dbReference>
<name>A0ABP0C821_9PEZI</name>
<proteinExistence type="predicted"/>
<accession>A0ABP0C821</accession>